<organism evidence="2 3">
    <name type="scientific">Effrenium voratum</name>
    <dbReference type="NCBI Taxonomy" id="2562239"/>
    <lineage>
        <taxon>Eukaryota</taxon>
        <taxon>Sar</taxon>
        <taxon>Alveolata</taxon>
        <taxon>Dinophyceae</taxon>
        <taxon>Suessiales</taxon>
        <taxon>Symbiodiniaceae</taxon>
        <taxon>Effrenium</taxon>
    </lineage>
</organism>
<dbReference type="AlphaFoldDB" id="A0AA36HNW7"/>
<protein>
    <submittedName>
        <fullName evidence="2">Uncharacterized protein</fullName>
    </submittedName>
</protein>
<evidence type="ECO:0000313" key="3">
    <source>
        <dbReference type="Proteomes" id="UP001178507"/>
    </source>
</evidence>
<evidence type="ECO:0000256" key="1">
    <source>
        <dbReference type="SAM" id="MobiDB-lite"/>
    </source>
</evidence>
<feature type="region of interest" description="Disordered" evidence="1">
    <location>
        <begin position="1"/>
        <end position="31"/>
    </location>
</feature>
<comment type="caution">
    <text evidence="2">The sequence shown here is derived from an EMBL/GenBank/DDBJ whole genome shotgun (WGS) entry which is preliminary data.</text>
</comment>
<proteinExistence type="predicted"/>
<accession>A0AA36HNW7</accession>
<gene>
    <name evidence="2" type="ORF">EVOR1521_LOCUS2209</name>
</gene>
<feature type="compositionally biased region" description="Acidic residues" evidence="1">
    <location>
        <begin position="1"/>
        <end position="28"/>
    </location>
</feature>
<dbReference type="Proteomes" id="UP001178507">
    <property type="component" value="Unassembled WGS sequence"/>
</dbReference>
<dbReference type="EMBL" id="CAUJNA010000113">
    <property type="protein sequence ID" value="CAJ1372055.1"/>
    <property type="molecule type" value="Genomic_DNA"/>
</dbReference>
<reference evidence="2" key="1">
    <citation type="submission" date="2023-08" db="EMBL/GenBank/DDBJ databases">
        <authorList>
            <person name="Chen Y."/>
            <person name="Shah S."/>
            <person name="Dougan E. K."/>
            <person name="Thang M."/>
            <person name="Chan C."/>
        </authorList>
    </citation>
    <scope>NUCLEOTIDE SEQUENCE</scope>
</reference>
<evidence type="ECO:0000313" key="2">
    <source>
        <dbReference type="EMBL" id="CAJ1372055.1"/>
    </source>
</evidence>
<sequence>MADDSEEEYDDEFADDVDEEVEEEDEEEAKVQHDGFVSAIFTTASGSQVPVPTVLAQDGASIWAGDAYEWEMKAACPAKLAEVPAHLQGGTLLQCPSGAVGSPHSQLVVSCARTARLYVVVEVPAGKSTPCAARGTLASCLASGQRWLAEGEAAPTWIEETEGRPKRPELLMFSTFAPPRAQLHLPQAFAGLGRAFVVATPVVPGELAATITSSAQLPFEQAAMDEGVMPWLDRDHQYWDIPEFMKRGILFQGLFKDVAPGTTLTVRPNSAAQVFVITERRSGTPAKPSWAEDLAQTWQMEEAAPRWHDRPTMRSFSRNCPAGWALTLPPCHAPPREGPVFSVVVTPVPGQATAPLEVSSFKEESFCDVDLAKLEEGAALRRRNSEVDEAVLGTLEEVPGWMHGTLVRPKEDGELPSRFAVRCAGCSVVYALLPAHASASVHSSRWGNGWEPREEAPTWQPQDGGLKSRLAVLAKRVSAKELLAVPPEIPEEVLALVVKPDAEAFDASGETNHGLELARAPVKETGLAWTDRQNRLAWIPPCMNGGIQLRGPHELYTRREMQLKLRATTAFRVFVMIEGQYESLVPRDGGGLINLLQSEGWVLDSAPTPAFGDASSCLKLLSKRCPEGQEVLMPLCGKVEGEMPLLLMVMIVPLGPDRLGEELKRSFAAWDAENELGIGQPALQDLLAALCPQLDEPNRKLVVLQALTTPKGEVRKAMPHEEFVEKILSFGAVGERAASPGSPWAISPG</sequence>
<name>A0AA36HNW7_9DINO</name>
<keyword evidence="3" id="KW-1185">Reference proteome</keyword>